<comment type="subcellular location">
    <subcellularLocation>
        <location evidence="2">Cytoplasm</location>
    </subcellularLocation>
    <subcellularLocation>
        <location evidence="1">Nucleus</location>
    </subcellularLocation>
</comment>
<feature type="domain" description="J" evidence="7">
    <location>
        <begin position="7"/>
        <end position="73"/>
    </location>
</feature>
<dbReference type="SUPFAM" id="SSF46565">
    <property type="entry name" value="Chaperone J-domain"/>
    <property type="match status" value="1"/>
</dbReference>
<dbReference type="PROSITE" id="PS50076">
    <property type="entry name" value="DNAJ_2"/>
    <property type="match status" value="1"/>
</dbReference>
<dbReference type="AlphaFoldDB" id="A0AAD5SGF6"/>
<sequence length="226" mass="25806">MASSEKDHYALLGLLPDATDPEIKKAYRKLALKYHPDKAGADNKEAAEMFHDLSVAHDTLTNSASRNLYDTAHKARLAQKARIHKMDTSRRRQREELDAREEAVKRRKAEATAEAVARANEIDRLREENANRMRAEEERRRVAEEAVFSQAREEKGKRDEVEAASPEECTLKLKWKRKRRDYDAEEIETLFGRYGVVDRVLMSSKGKGSGLVVFKSLAGAVSERHK</sequence>
<keyword evidence="9" id="KW-1185">Reference proteome</keyword>
<proteinExistence type="predicted"/>
<dbReference type="EMBL" id="JADGJD010000153">
    <property type="protein sequence ID" value="KAJ3054189.1"/>
    <property type="molecule type" value="Genomic_DNA"/>
</dbReference>
<evidence type="ECO:0000256" key="4">
    <source>
        <dbReference type="ARBA" id="ARBA00023186"/>
    </source>
</evidence>
<keyword evidence="5" id="KW-0539">Nucleus</keyword>
<evidence type="ECO:0000256" key="5">
    <source>
        <dbReference type="ARBA" id="ARBA00023242"/>
    </source>
</evidence>
<dbReference type="SMART" id="SM00271">
    <property type="entry name" value="DnaJ"/>
    <property type="match status" value="1"/>
</dbReference>
<dbReference type="InterPro" id="IPR001623">
    <property type="entry name" value="DnaJ_domain"/>
</dbReference>
<evidence type="ECO:0000256" key="6">
    <source>
        <dbReference type="SAM" id="Coils"/>
    </source>
</evidence>
<gene>
    <name evidence="8" type="primary">DNAJC17</name>
    <name evidence="8" type="ORF">HK097_002457</name>
</gene>
<dbReference type="Pfam" id="PF00226">
    <property type="entry name" value="DnaJ"/>
    <property type="match status" value="1"/>
</dbReference>
<dbReference type="PANTHER" id="PTHR44313:SF1">
    <property type="entry name" value="DNAJ HOMOLOG SUBFAMILY C MEMBER 17"/>
    <property type="match status" value="1"/>
</dbReference>
<comment type="caution">
    <text evidence="8">The sequence shown here is derived from an EMBL/GenBank/DDBJ whole genome shotgun (WGS) entry which is preliminary data.</text>
</comment>
<dbReference type="InterPro" id="IPR052094">
    <property type="entry name" value="Pre-mRNA-splicing_ERAD"/>
</dbReference>
<dbReference type="InterPro" id="IPR036869">
    <property type="entry name" value="J_dom_sf"/>
</dbReference>
<dbReference type="CDD" id="cd06257">
    <property type="entry name" value="DnaJ"/>
    <property type="match status" value="1"/>
</dbReference>
<dbReference type="PANTHER" id="PTHR44313">
    <property type="entry name" value="DNAJ HOMOLOG SUBFAMILY C MEMBER 17"/>
    <property type="match status" value="1"/>
</dbReference>
<evidence type="ECO:0000256" key="2">
    <source>
        <dbReference type="ARBA" id="ARBA00004496"/>
    </source>
</evidence>
<dbReference type="PRINTS" id="PR00625">
    <property type="entry name" value="JDOMAIN"/>
</dbReference>
<evidence type="ECO:0000313" key="9">
    <source>
        <dbReference type="Proteomes" id="UP001212841"/>
    </source>
</evidence>
<evidence type="ECO:0000256" key="3">
    <source>
        <dbReference type="ARBA" id="ARBA00022490"/>
    </source>
</evidence>
<evidence type="ECO:0000313" key="8">
    <source>
        <dbReference type="EMBL" id="KAJ3054189.1"/>
    </source>
</evidence>
<keyword evidence="4" id="KW-0143">Chaperone</keyword>
<dbReference type="GO" id="GO:0005737">
    <property type="term" value="C:cytoplasm"/>
    <property type="evidence" value="ECO:0007669"/>
    <property type="project" value="UniProtKB-SubCell"/>
</dbReference>
<dbReference type="InterPro" id="IPR012677">
    <property type="entry name" value="Nucleotide-bd_a/b_plait_sf"/>
</dbReference>
<dbReference type="GO" id="GO:0005681">
    <property type="term" value="C:spliceosomal complex"/>
    <property type="evidence" value="ECO:0007669"/>
    <property type="project" value="TreeGrafter"/>
</dbReference>
<evidence type="ECO:0000256" key="1">
    <source>
        <dbReference type="ARBA" id="ARBA00004123"/>
    </source>
</evidence>
<dbReference type="GO" id="GO:0000390">
    <property type="term" value="P:spliceosomal complex disassembly"/>
    <property type="evidence" value="ECO:0007669"/>
    <property type="project" value="TreeGrafter"/>
</dbReference>
<keyword evidence="6" id="KW-0175">Coiled coil</keyword>
<feature type="coiled-coil region" evidence="6">
    <location>
        <begin position="94"/>
        <end position="146"/>
    </location>
</feature>
<accession>A0AAD5SGF6</accession>
<protein>
    <submittedName>
        <fullName evidence="8">DnaJ (Hsp40), sub C, member 17</fullName>
    </submittedName>
</protein>
<dbReference type="Gene3D" id="3.30.70.330">
    <property type="match status" value="1"/>
</dbReference>
<dbReference type="Gene3D" id="1.10.287.110">
    <property type="entry name" value="DnaJ domain"/>
    <property type="match status" value="1"/>
</dbReference>
<name>A0AAD5SGF6_9FUNG</name>
<dbReference type="InterPro" id="IPR018253">
    <property type="entry name" value="DnaJ_domain_CS"/>
</dbReference>
<reference evidence="8" key="1">
    <citation type="submission" date="2020-05" db="EMBL/GenBank/DDBJ databases">
        <title>Phylogenomic resolution of chytrid fungi.</title>
        <authorList>
            <person name="Stajich J.E."/>
            <person name="Amses K."/>
            <person name="Simmons R."/>
            <person name="Seto K."/>
            <person name="Myers J."/>
            <person name="Bonds A."/>
            <person name="Quandt C.A."/>
            <person name="Barry K."/>
            <person name="Liu P."/>
            <person name="Grigoriev I."/>
            <person name="Longcore J.E."/>
            <person name="James T.Y."/>
        </authorList>
    </citation>
    <scope>NUCLEOTIDE SEQUENCE</scope>
    <source>
        <strain evidence="8">JEL0318</strain>
    </source>
</reference>
<organism evidence="8 9">
    <name type="scientific">Rhizophlyctis rosea</name>
    <dbReference type="NCBI Taxonomy" id="64517"/>
    <lineage>
        <taxon>Eukaryota</taxon>
        <taxon>Fungi</taxon>
        <taxon>Fungi incertae sedis</taxon>
        <taxon>Chytridiomycota</taxon>
        <taxon>Chytridiomycota incertae sedis</taxon>
        <taxon>Chytridiomycetes</taxon>
        <taxon>Rhizophlyctidales</taxon>
        <taxon>Rhizophlyctidaceae</taxon>
        <taxon>Rhizophlyctis</taxon>
    </lineage>
</organism>
<dbReference type="Proteomes" id="UP001212841">
    <property type="component" value="Unassembled WGS sequence"/>
</dbReference>
<keyword evidence="3" id="KW-0963">Cytoplasm</keyword>
<evidence type="ECO:0000259" key="7">
    <source>
        <dbReference type="PROSITE" id="PS50076"/>
    </source>
</evidence>
<dbReference type="PROSITE" id="PS00636">
    <property type="entry name" value="DNAJ_1"/>
    <property type="match status" value="1"/>
</dbReference>